<keyword evidence="2" id="KW-1185">Reference proteome</keyword>
<proteinExistence type="predicted"/>
<evidence type="ECO:0000313" key="1">
    <source>
        <dbReference type="EMBL" id="MCT7969610.1"/>
    </source>
</evidence>
<accession>A0ABT2MXY9</accession>
<comment type="caution">
    <text evidence="1">The sequence shown here is derived from an EMBL/GenBank/DDBJ whole genome shotgun (WGS) entry which is preliminary data.</text>
</comment>
<evidence type="ECO:0000313" key="2">
    <source>
        <dbReference type="Proteomes" id="UP001525890"/>
    </source>
</evidence>
<name>A0ABT2MXY9_9CYAN</name>
<reference evidence="1 2" key="1">
    <citation type="journal article" date="2022" name="Front. Microbiol.">
        <title>High genomic differentiation and limited gene flow indicate recent cryptic speciation within the genus Laspinema (cyanobacteria).</title>
        <authorList>
            <person name="Stanojkovic A."/>
            <person name="Skoupy S."/>
            <person name="Skaloud P."/>
            <person name="Dvorak P."/>
        </authorList>
    </citation>
    <scope>NUCLEOTIDE SEQUENCE [LARGE SCALE GENOMIC DNA]</scope>
    <source>
        <strain evidence="1 2">D2a</strain>
    </source>
</reference>
<gene>
    <name evidence="1" type="ORF">NG799_25180</name>
</gene>
<protein>
    <submittedName>
        <fullName evidence="1">Uncharacterized protein</fullName>
    </submittedName>
</protein>
<sequence length="47" mass="4787">MSDILDTDYAALVAADYDPNLRTADESGGGIANRCSASSLPGRIAAT</sequence>
<dbReference type="EMBL" id="JAMXFF010000055">
    <property type="protein sequence ID" value="MCT7969610.1"/>
    <property type="molecule type" value="Genomic_DNA"/>
</dbReference>
<dbReference type="Proteomes" id="UP001525890">
    <property type="component" value="Unassembled WGS sequence"/>
</dbReference>
<organism evidence="1 2">
    <name type="scientific">Laspinema palackyanum D2a</name>
    <dbReference type="NCBI Taxonomy" id="2953684"/>
    <lineage>
        <taxon>Bacteria</taxon>
        <taxon>Bacillati</taxon>
        <taxon>Cyanobacteriota</taxon>
        <taxon>Cyanophyceae</taxon>
        <taxon>Oscillatoriophycideae</taxon>
        <taxon>Oscillatoriales</taxon>
        <taxon>Laspinemataceae</taxon>
        <taxon>Laspinema</taxon>
        <taxon>Laspinema palackyanum</taxon>
    </lineage>
</organism>
<dbReference type="RefSeq" id="WP_368009060.1">
    <property type="nucleotide sequence ID" value="NZ_JAMXFF010000055.1"/>
</dbReference>